<evidence type="ECO:0000256" key="2">
    <source>
        <dbReference type="SAM" id="SignalP"/>
    </source>
</evidence>
<gene>
    <name evidence="3" type="ORF">DXG03_000903</name>
</gene>
<feature type="signal peptide" evidence="2">
    <location>
        <begin position="1"/>
        <end position="23"/>
    </location>
</feature>
<keyword evidence="4" id="KW-1185">Reference proteome</keyword>
<evidence type="ECO:0000256" key="1">
    <source>
        <dbReference type="SAM" id="MobiDB-lite"/>
    </source>
</evidence>
<dbReference type="Proteomes" id="UP000775547">
    <property type="component" value="Unassembled WGS sequence"/>
</dbReference>
<accession>A0A9P7FX19</accession>
<proteinExistence type="predicted"/>
<keyword evidence="2" id="KW-0732">Signal</keyword>
<evidence type="ECO:0000313" key="4">
    <source>
        <dbReference type="Proteomes" id="UP000775547"/>
    </source>
</evidence>
<dbReference type="AlphaFoldDB" id="A0A9P7FX19"/>
<evidence type="ECO:0000313" key="3">
    <source>
        <dbReference type="EMBL" id="KAG5640157.1"/>
    </source>
</evidence>
<feature type="region of interest" description="Disordered" evidence="1">
    <location>
        <begin position="35"/>
        <end position="57"/>
    </location>
</feature>
<reference evidence="3" key="1">
    <citation type="submission" date="2020-07" db="EMBL/GenBank/DDBJ databases">
        <authorList>
            <person name="Nieuwenhuis M."/>
            <person name="Van De Peppel L.J.J."/>
        </authorList>
    </citation>
    <scope>NUCLEOTIDE SEQUENCE</scope>
    <source>
        <strain evidence="3">AP01</strain>
        <tissue evidence="3">Mycelium</tissue>
    </source>
</reference>
<feature type="non-terminal residue" evidence="3">
    <location>
        <position position="74"/>
    </location>
</feature>
<dbReference type="EMBL" id="JABCKV010001108">
    <property type="protein sequence ID" value="KAG5640157.1"/>
    <property type="molecule type" value="Genomic_DNA"/>
</dbReference>
<sequence>MVWLRTPALVALSGLLAARSTLGVVFGPIGTDRPTPAGGPIANDQPPNSFFQGSAPPFPTNDWWVGYGAGNGDA</sequence>
<reference evidence="3" key="2">
    <citation type="submission" date="2021-10" db="EMBL/GenBank/DDBJ databases">
        <title>Phylogenomics reveals ancestral predisposition of the termite-cultivated fungus Termitomyces towards a domesticated lifestyle.</title>
        <authorList>
            <person name="Auxier B."/>
            <person name="Grum-Grzhimaylo A."/>
            <person name="Cardenas M.E."/>
            <person name="Lodge J.D."/>
            <person name="Laessoe T."/>
            <person name="Pedersen O."/>
            <person name="Smith M.E."/>
            <person name="Kuyper T.W."/>
            <person name="Franco-Molano E.A."/>
            <person name="Baroni T.J."/>
            <person name="Aanen D.K."/>
        </authorList>
    </citation>
    <scope>NUCLEOTIDE SEQUENCE</scope>
    <source>
        <strain evidence="3">AP01</strain>
        <tissue evidence="3">Mycelium</tissue>
    </source>
</reference>
<organism evidence="3 4">
    <name type="scientific">Asterophora parasitica</name>
    <dbReference type="NCBI Taxonomy" id="117018"/>
    <lineage>
        <taxon>Eukaryota</taxon>
        <taxon>Fungi</taxon>
        <taxon>Dikarya</taxon>
        <taxon>Basidiomycota</taxon>
        <taxon>Agaricomycotina</taxon>
        <taxon>Agaricomycetes</taxon>
        <taxon>Agaricomycetidae</taxon>
        <taxon>Agaricales</taxon>
        <taxon>Tricholomatineae</taxon>
        <taxon>Lyophyllaceae</taxon>
        <taxon>Asterophora</taxon>
    </lineage>
</organism>
<protein>
    <submittedName>
        <fullName evidence="3">Uncharacterized protein</fullName>
    </submittedName>
</protein>
<feature type="chain" id="PRO_5040115872" evidence="2">
    <location>
        <begin position="24"/>
        <end position="74"/>
    </location>
</feature>
<dbReference type="OrthoDB" id="4473401at2759"/>
<name>A0A9P7FX19_9AGAR</name>
<comment type="caution">
    <text evidence="3">The sequence shown here is derived from an EMBL/GenBank/DDBJ whole genome shotgun (WGS) entry which is preliminary data.</text>
</comment>